<proteinExistence type="predicted"/>
<comment type="caution">
    <text evidence="1">The sequence shown here is derived from an EMBL/GenBank/DDBJ whole genome shotgun (WGS) entry which is preliminary data.</text>
</comment>
<sequence length="70" mass="7824">MEQTDLVCGHITQYATGRTSEKVECHRRPMVVTPVGGRFLDTEPSPAGDVLSARFTTIRASRCRDYEPLL</sequence>
<evidence type="ECO:0000313" key="2">
    <source>
        <dbReference type="Proteomes" id="UP001283361"/>
    </source>
</evidence>
<dbReference type="AlphaFoldDB" id="A0AAE1DC79"/>
<organism evidence="1 2">
    <name type="scientific">Elysia crispata</name>
    <name type="common">lettuce slug</name>
    <dbReference type="NCBI Taxonomy" id="231223"/>
    <lineage>
        <taxon>Eukaryota</taxon>
        <taxon>Metazoa</taxon>
        <taxon>Spiralia</taxon>
        <taxon>Lophotrochozoa</taxon>
        <taxon>Mollusca</taxon>
        <taxon>Gastropoda</taxon>
        <taxon>Heterobranchia</taxon>
        <taxon>Euthyneura</taxon>
        <taxon>Panpulmonata</taxon>
        <taxon>Sacoglossa</taxon>
        <taxon>Placobranchoidea</taxon>
        <taxon>Plakobranchidae</taxon>
        <taxon>Elysia</taxon>
    </lineage>
</organism>
<name>A0AAE1DC79_9GAST</name>
<evidence type="ECO:0000313" key="1">
    <source>
        <dbReference type="EMBL" id="KAK3765092.1"/>
    </source>
</evidence>
<dbReference type="EMBL" id="JAWDGP010004349">
    <property type="protein sequence ID" value="KAK3765092.1"/>
    <property type="molecule type" value="Genomic_DNA"/>
</dbReference>
<keyword evidence="2" id="KW-1185">Reference proteome</keyword>
<gene>
    <name evidence="1" type="ORF">RRG08_040823</name>
</gene>
<protein>
    <submittedName>
        <fullName evidence="1">Uncharacterized protein</fullName>
    </submittedName>
</protein>
<accession>A0AAE1DC79</accession>
<reference evidence="1" key="1">
    <citation type="journal article" date="2023" name="G3 (Bethesda)">
        <title>A reference genome for the long-term kleptoplast-retaining sea slug Elysia crispata morphotype clarki.</title>
        <authorList>
            <person name="Eastman K.E."/>
            <person name="Pendleton A.L."/>
            <person name="Shaikh M.A."/>
            <person name="Suttiyut T."/>
            <person name="Ogas R."/>
            <person name="Tomko P."/>
            <person name="Gavelis G."/>
            <person name="Widhalm J.R."/>
            <person name="Wisecaver J.H."/>
        </authorList>
    </citation>
    <scope>NUCLEOTIDE SEQUENCE</scope>
    <source>
        <strain evidence="1">ECLA1</strain>
    </source>
</reference>
<dbReference type="Proteomes" id="UP001283361">
    <property type="component" value="Unassembled WGS sequence"/>
</dbReference>